<keyword evidence="1" id="KW-1133">Transmembrane helix</keyword>
<dbReference type="PRINTS" id="PR00702">
    <property type="entry name" value="ACRIFLAVINRP"/>
</dbReference>
<feature type="transmembrane region" description="Helical" evidence="1">
    <location>
        <begin position="976"/>
        <end position="997"/>
    </location>
</feature>
<evidence type="ECO:0000313" key="2">
    <source>
        <dbReference type="EMBL" id="HJA70301.1"/>
    </source>
</evidence>
<dbReference type="InterPro" id="IPR001036">
    <property type="entry name" value="Acrflvin-R"/>
</dbReference>
<feature type="transmembrane region" description="Helical" evidence="1">
    <location>
        <begin position="383"/>
        <end position="404"/>
    </location>
</feature>
<dbReference type="AlphaFoldDB" id="A0A9D2KNT4"/>
<organism evidence="2 3">
    <name type="scientific">Candidatus Lachnoclostridium stercoravium</name>
    <dbReference type="NCBI Taxonomy" id="2838633"/>
    <lineage>
        <taxon>Bacteria</taxon>
        <taxon>Bacillati</taxon>
        <taxon>Bacillota</taxon>
        <taxon>Clostridia</taxon>
        <taxon>Lachnospirales</taxon>
        <taxon>Lachnospiraceae</taxon>
    </lineage>
</organism>
<feature type="transmembrane region" description="Helical" evidence="1">
    <location>
        <begin position="521"/>
        <end position="541"/>
    </location>
</feature>
<feature type="transmembrane region" description="Helical" evidence="1">
    <location>
        <begin position="843"/>
        <end position="863"/>
    </location>
</feature>
<dbReference type="SUPFAM" id="SSF82714">
    <property type="entry name" value="Multidrug efflux transporter AcrB TolC docking domain, DN and DC subdomains"/>
    <property type="match status" value="2"/>
</dbReference>
<dbReference type="SUPFAM" id="SSF82693">
    <property type="entry name" value="Multidrug efflux transporter AcrB pore domain, PN1, PN2, PC1 and PC2 subdomains"/>
    <property type="match status" value="3"/>
</dbReference>
<dbReference type="Gene3D" id="3.30.2090.10">
    <property type="entry name" value="Multidrug efflux transporter AcrB TolC docking domain, DN and DC subdomains"/>
    <property type="match status" value="2"/>
</dbReference>
<dbReference type="Gene3D" id="1.20.1640.10">
    <property type="entry name" value="Multidrug efflux transporter AcrB transmembrane domain"/>
    <property type="match status" value="2"/>
</dbReference>
<dbReference type="Gene3D" id="3.30.70.1320">
    <property type="entry name" value="Multidrug efflux transporter AcrB pore domain like"/>
    <property type="match status" value="1"/>
</dbReference>
<reference evidence="2" key="1">
    <citation type="journal article" date="2021" name="PeerJ">
        <title>Extensive microbial diversity within the chicken gut microbiome revealed by metagenomics and culture.</title>
        <authorList>
            <person name="Gilroy R."/>
            <person name="Ravi A."/>
            <person name="Getino M."/>
            <person name="Pursley I."/>
            <person name="Horton D.L."/>
            <person name="Alikhan N.F."/>
            <person name="Baker D."/>
            <person name="Gharbi K."/>
            <person name="Hall N."/>
            <person name="Watson M."/>
            <person name="Adriaenssens E.M."/>
            <person name="Foster-Nyarko E."/>
            <person name="Jarju S."/>
            <person name="Secka A."/>
            <person name="Antonio M."/>
            <person name="Oren A."/>
            <person name="Chaudhuri R.R."/>
            <person name="La Ragione R."/>
            <person name="Hildebrand F."/>
            <person name="Pallen M.J."/>
        </authorList>
    </citation>
    <scope>NUCLEOTIDE SEQUENCE</scope>
    <source>
        <strain evidence="2">CHK178-16964</strain>
    </source>
</reference>
<feature type="transmembrane region" description="Helical" evidence="1">
    <location>
        <begin position="898"/>
        <end position="919"/>
    </location>
</feature>
<dbReference type="PANTHER" id="PTHR32063:SF0">
    <property type="entry name" value="SWARMING MOTILITY PROTEIN SWRC"/>
    <property type="match status" value="1"/>
</dbReference>
<evidence type="ECO:0000313" key="3">
    <source>
        <dbReference type="Proteomes" id="UP000823900"/>
    </source>
</evidence>
<dbReference type="Proteomes" id="UP000823900">
    <property type="component" value="Unassembled WGS sequence"/>
</dbReference>
<keyword evidence="1" id="KW-0812">Transmembrane</keyword>
<dbReference type="PANTHER" id="PTHR32063">
    <property type="match status" value="1"/>
</dbReference>
<dbReference type="Pfam" id="PF00873">
    <property type="entry name" value="ACR_tran"/>
    <property type="match status" value="1"/>
</dbReference>
<sequence length="1016" mass="109525">MLGFTKFALKRPVTVLLGLLTLVYFGLQSVLGSKVELTPEMEMPVMLVATTYAGASPEDINDLISRPVEDAVATLSGIDEVGTYSMENVSIAIIQYDYGTNMDSAYLDLKKAMDGIKSDLPEEADEANIIEMDVNAMPVVTMAIMGGTDGNLYNYVNNEIIPELEKLSSVGEVSLAGGRESYVRIELMAEEMNQYHLDMNTVAQIVGAADFAIPAGSTKVGKESLSVSVGNDYDDVESLKNIPIPLADGNTIHLSDIANVYEALEEADSIGRYNGQDVISISIQKQQSASAVDVSRQVVAEMEALKAENPSLDYEMINDSSEMIVSSIKDVFQTLIMAVILSMIVLFVFFGDMKASLIVGSSIPVSVVVALILMSAMGYSLNVISLGALVLGVGMMVDNSIVMLESCFRSKEKGGTVYDIVVEGARMVINSLIGSTATTCVVFIPLALMEGLSGQLFKPLGFTIVFCMTASLFSAVIVVPLMYMFINPVERTETPVNKGVRRLQNWYRRNIVKLIPKTKTVLFSSIGLLVFSLFLASRLGMELMPQTDEGIVNVTITTKPGLTVEANNEILTKLEDMVMNDEDVDHYLLTYGASGLSISAADASTLTAYLKDDRQLSTDEVMQKWRRETQDMTDCTVTIENGSSTGSSSMSSTNTIEVDIEGVDYDEVKAVAEDMAAQLKERPDVTQVHSSVENAAPVVKVDVDPIKAQAEGLTPASVGSVIYSTLSGVTAMTLNTAGEDIDVKVEFAPDEYDNINQLEGILLTTPAGTQVPLSDIADIYYQDSPQTIQRSDKQYQVAITCQPVEGYEETAETDVKQFAAAYAFPAGVSNAANAMDEMMVEELSGLMGAIGTAIFLIFVVMAMQFESPKFSFMVMFTIPFSLIGAFGCLFIANCKISMVSLLGFLMLIGTVVNNGILYVDTVNQLRGEMGLQTALVEAGAIRMRPIMMTTLTTVLSMLPMAVGYGDSGTTLQGLALVNVGGLTAATILSLVLLPTLYRVIDKLGKKSVDTGNFIDD</sequence>
<feature type="transmembrane region" description="Helical" evidence="1">
    <location>
        <begin position="357"/>
        <end position="377"/>
    </location>
</feature>
<accession>A0A9D2KNT4</accession>
<comment type="caution">
    <text evidence="2">The sequence shown here is derived from an EMBL/GenBank/DDBJ whole genome shotgun (WGS) entry which is preliminary data.</text>
</comment>
<feature type="transmembrane region" description="Helical" evidence="1">
    <location>
        <begin position="460"/>
        <end position="486"/>
    </location>
</feature>
<dbReference type="InterPro" id="IPR027463">
    <property type="entry name" value="AcrB_DN_DC_subdom"/>
</dbReference>
<feature type="transmembrane region" description="Helical" evidence="1">
    <location>
        <begin position="331"/>
        <end position="350"/>
    </location>
</feature>
<feature type="transmembrane region" description="Helical" evidence="1">
    <location>
        <begin position="946"/>
        <end position="964"/>
    </location>
</feature>
<dbReference type="GO" id="GO:0005886">
    <property type="term" value="C:plasma membrane"/>
    <property type="evidence" value="ECO:0007669"/>
    <property type="project" value="TreeGrafter"/>
</dbReference>
<dbReference type="Gene3D" id="3.30.70.1430">
    <property type="entry name" value="Multidrug efflux transporter AcrB pore domain"/>
    <property type="match status" value="2"/>
</dbReference>
<protein>
    <submittedName>
        <fullName evidence="2">Efflux RND transporter permease subunit</fullName>
    </submittedName>
</protein>
<dbReference type="Gene3D" id="3.30.70.1440">
    <property type="entry name" value="Multidrug efflux transporter AcrB pore domain"/>
    <property type="match status" value="1"/>
</dbReference>
<dbReference type="SUPFAM" id="SSF82866">
    <property type="entry name" value="Multidrug efflux transporter AcrB transmembrane domain"/>
    <property type="match status" value="2"/>
</dbReference>
<dbReference type="GO" id="GO:0042910">
    <property type="term" value="F:xenobiotic transmembrane transporter activity"/>
    <property type="evidence" value="ECO:0007669"/>
    <property type="project" value="TreeGrafter"/>
</dbReference>
<evidence type="ECO:0000256" key="1">
    <source>
        <dbReference type="SAM" id="Phobius"/>
    </source>
</evidence>
<proteinExistence type="predicted"/>
<reference evidence="2" key="2">
    <citation type="submission" date="2021-04" db="EMBL/GenBank/DDBJ databases">
        <authorList>
            <person name="Gilroy R."/>
        </authorList>
    </citation>
    <scope>NUCLEOTIDE SEQUENCE</scope>
    <source>
        <strain evidence="2">CHK178-16964</strain>
    </source>
</reference>
<keyword evidence="1" id="KW-0472">Membrane</keyword>
<dbReference type="EMBL" id="DWZA01000018">
    <property type="protein sequence ID" value="HJA70301.1"/>
    <property type="molecule type" value="Genomic_DNA"/>
</dbReference>
<feature type="transmembrane region" description="Helical" evidence="1">
    <location>
        <begin position="425"/>
        <end position="448"/>
    </location>
</feature>
<gene>
    <name evidence="2" type="ORF">IAA07_01815</name>
</gene>
<feature type="transmembrane region" description="Helical" evidence="1">
    <location>
        <begin position="870"/>
        <end position="892"/>
    </location>
</feature>
<name>A0A9D2KNT4_9FIRM</name>